<comment type="caution">
    <text evidence="2">The sequence shown here is derived from an EMBL/GenBank/DDBJ whole genome shotgun (WGS) entry which is preliminary data.</text>
</comment>
<reference evidence="2 3" key="1">
    <citation type="submission" date="2016-10" db="EMBL/GenBank/DDBJ databases">
        <title>Genome sequence of the ascomycete fungus Penicillium subrubescens.</title>
        <authorList>
            <person name="De Vries R.P."/>
            <person name="Peng M."/>
            <person name="Dilokpimol A."/>
            <person name="Hilden K."/>
            <person name="Makela M.R."/>
            <person name="Grigoriev I."/>
            <person name="Riley R."/>
            <person name="Granchi Z."/>
        </authorList>
    </citation>
    <scope>NUCLEOTIDE SEQUENCE [LARGE SCALE GENOMIC DNA]</scope>
    <source>
        <strain evidence="2 3">CBS 132785</strain>
    </source>
</reference>
<evidence type="ECO:0000313" key="2">
    <source>
        <dbReference type="EMBL" id="OKO93081.1"/>
    </source>
</evidence>
<dbReference type="EMBL" id="MNBE01000726">
    <property type="protein sequence ID" value="OKO93081.1"/>
    <property type="molecule type" value="Genomic_DNA"/>
</dbReference>
<protein>
    <submittedName>
        <fullName evidence="2">Uncharacterized protein</fullName>
    </submittedName>
</protein>
<accession>A0A1Q5SYI4</accession>
<dbReference type="AlphaFoldDB" id="A0A1Q5SYI4"/>
<feature type="region of interest" description="Disordered" evidence="1">
    <location>
        <begin position="1"/>
        <end position="26"/>
    </location>
</feature>
<evidence type="ECO:0000256" key="1">
    <source>
        <dbReference type="SAM" id="MobiDB-lite"/>
    </source>
</evidence>
<gene>
    <name evidence="2" type="ORF">PENSUB_12526</name>
</gene>
<keyword evidence="3" id="KW-1185">Reference proteome</keyword>
<dbReference type="Proteomes" id="UP000186955">
    <property type="component" value="Unassembled WGS sequence"/>
</dbReference>
<sequence>MKNFEPSIVSRTIRKRRIPRHGDNSVQITTKQLRWLVDNTTRSPVREPTKSELGSNTNTNSTPSKLSMTSGRSVSASEADRRASPTSSFSRSLAAVGASSANLGLR</sequence>
<organism evidence="2 3">
    <name type="scientific">Penicillium subrubescens</name>
    <dbReference type="NCBI Taxonomy" id="1316194"/>
    <lineage>
        <taxon>Eukaryota</taxon>
        <taxon>Fungi</taxon>
        <taxon>Dikarya</taxon>
        <taxon>Ascomycota</taxon>
        <taxon>Pezizomycotina</taxon>
        <taxon>Eurotiomycetes</taxon>
        <taxon>Eurotiomycetidae</taxon>
        <taxon>Eurotiales</taxon>
        <taxon>Aspergillaceae</taxon>
        <taxon>Penicillium</taxon>
    </lineage>
</organism>
<feature type="region of interest" description="Disordered" evidence="1">
    <location>
        <begin position="38"/>
        <end position="106"/>
    </location>
</feature>
<evidence type="ECO:0000313" key="3">
    <source>
        <dbReference type="Proteomes" id="UP000186955"/>
    </source>
</evidence>
<name>A0A1Q5SYI4_9EURO</name>
<feature type="compositionally biased region" description="Polar residues" evidence="1">
    <location>
        <begin position="52"/>
        <end position="76"/>
    </location>
</feature>
<proteinExistence type="predicted"/>